<evidence type="ECO:0000313" key="4">
    <source>
        <dbReference type="Proteomes" id="UP000664534"/>
    </source>
</evidence>
<keyword evidence="2" id="KW-1133">Transmembrane helix</keyword>
<feature type="compositionally biased region" description="Polar residues" evidence="1">
    <location>
        <begin position="16"/>
        <end position="27"/>
    </location>
</feature>
<evidence type="ECO:0000256" key="2">
    <source>
        <dbReference type="SAM" id="Phobius"/>
    </source>
</evidence>
<dbReference type="OrthoDB" id="5406158at2759"/>
<keyword evidence="2" id="KW-0812">Transmembrane</keyword>
<evidence type="ECO:0000256" key="1">
    <source>
        <dbReference type="SAM" id="MobiDB-lite"/>
    </source>
</evidence>
<gene>
    <name evidence="3" type="ORF">IMSHALPRED_008868</name>
</gene>
<organism evidence="3 4">
    <name type="scientific">Imshaugia aleurites</name>
    <dbReference type="NCBI Taxonomy" id="172621"/>
    <lineage>
        <taxon>Eukaryota</taxon>
        <taxon>Fungi</taxon>
        <taxon>Dikarya</taxon>
        <taxon>Ascomycota</taxon>
        <taxon>Pezizomycotina</taxon>
        <taxon>Lecanoromycetes</taxon>
        <taxon>OSLEUM clade</taxon>
        <taxon>Lecanoromycetidae</taxon>
        <taxon>Lecanorales</taxon>
        <taxon>Lecanorineae</taxon>
        <taxon>Parmeliaceae</taxon>
        <taxon>Imshaugia</taxon>
    </lineage>
</organism>
<dbReference type="Proteomes" id="UP000664534">
    <property type="component" value="Unassembled WGS sequence"/>
</dbReference>
<evidence type="ECO:0000313" key="3">
    <source>
        <dbReference type="EMBL" id="CAF9932348.1"/>
    </source>
</evidence>
<feature type="transmembrane region" description="Helical" evidence="2">
    <location>
        <begin position="231"/>
        <end position="253"/>
    </location>
</feature>
<dbReference type="AlphaFoldDB" id="A0A8H3IU61"/>
<feature type="transmembrane region" description="Helical" evidence="2">
    <location>
        <begin position="204"/>
        <end position="224"/>
    </location>
</feature>
<feature type="compositionally biased region" description="Basic and acidic residues" evidence="1">
    <location>
        <begin position="1"/>
        <end position="11"/>
    </location>
</feature>
<sequence>MPEDKNVDLERGVTASIKQGNGHQPSSGSIAGRYYTIAVQPLDGRAVLINVTMKEEKNGDLVLSSAKKAISQAVTQSWHQKAVGKLFMGLVVGTAQLKQVIHCGPQPRSLGHQESPMSPSRAYLRDFTLDPLLTEALHNPDIVLHMCTYPLTVDNLGSSPADNDKALSYEPAQRTNDAESTGTCIEHDDQKVIVIKQIIDKAKVAWLLILLLFLSPVLGIGVGICSHNAEVGIAVSAGVFALASFVQGLVAWIQE</sequence>
<protein>
    <submittedName>
        <fullName evidence="3">Uncharacterized protein</fullName>
    </submittedName>
</protein>
<keyword evidence="2" id="KW-0472">Membrane</keyword>
<comment type="caution">
    <text evidence="3">The sequence shown here is derived from an EMBL/GenBank/DDBJ whole genome shotgun (WGS) entry which is preliminary data.</text>
</comment>
<proteinExistence type="predicted"/>
<keyword evidence="4" id="KW-1185">Reference proteome</keyword>
<dbReference type="EMBL" id="CAJPDT010000065">
    <property type="protein sequence ID" value="CAF9932348.1"/>
    <property type="molecule type" value="Genomic_DNA"/>
</dbReference>
<reference evidence="3" key="1">
    <citation type="submission" date="2021-03" db="EMBL/GenBank/DDBJ databases">
        <authorList>
            <person name="Tagirdzhanova G."/>
        </authorList>
    </citation>
    <scope>NUCLEOTIDE SEQUENCE</scope>
</reference>
<accession>A0A8H3IU61</accession>
<feature type="region of interest" description="Disordered" evidence="1">
    <location>
        <begin position="1"/>
        <end position="27"/>
    </location>
</feature>
<name>A0A8H3IU61_9LECA</name>